<feature type="transmembrane region" description="Helical" evidence="7">
    <location>
        <begin position="379"/>
        <end position="403"/>
    </location>
</feature>
<evidence type="ECO:0000313" key="9">
    <source>
        <dbReference type="EMBL" id="KZS92496.1"/>
    </source>
</evidence>
<protein>
    <recommendedName>
        <fullName evidence="8">Amino acid transporter transmembrane domain-containing protein</fullName>
    </recommendedName>
</protein>
<feature type="transmembrane region" description="Helical" evidence="7">
    <location>
        <begin position="351"/>
        <end position="373"/>
    </location>
</feature>
<feature type="compositionally biased region" description="Polar residues" evidence="6">
    <location>
        <begin position="193"/>
        <end position="202"/>
    </location>
</feature>
<feature type="compositionally biased region" description="Polar residues" evidence="6">
    <location>
        <begin position="16"/>
        <end position="30"/>
    </location>
</feature>
<evidence type="ECO:0000256" key="5">
    <source>
        <dbReference type="ARBA" id="ARBA00023136"/>
    </source>
</evidence>
<organism evidence="9 10">
    <name type="scientific">Sistotremastrum niveocremeum HHB9708</name>
    <dbReference type="NCBI Taxonomy" id="1314777"/>
    <lineage>
        <taxon>Eukaryota</taxon>
        <taxon>Fungi</taxon>
        <taxon>Dikarya</taxon>
        <taxon>Basidiomycota</taxon>
        <taxon>Agaricomycotina</taxon>
        <taxon>Agaricomycetes</taxon>
        <taxon>Sistotremastrales</taxon>
        <taxon>Sistotremastraceae</taxon>
        <taxon>Sertulicium</taxon>
        <taxon>Sertulicium niveocremeum</taxon>
    </lineage>
</organism>
<dbReference type="EMBL" id="KV419410">
    <property type="protein sequence ID" value="KZS92496.1"/>
    <property type="molecule type" value="Genomic_DNA"/>
</dbReference>
<evidence type="ECO:0000256" key="6">
    <source>
        <dbReference type="SAM" id="MobiDB-lite"/>
    </source>
</evidence>
<evidence type="ECO:0000256" key="2">
    <source>
        <dbReference type="ARBA" id="ARBA00008066"/>
    </source>
</evidence>
<dbReference type="GO" id="GO:0005774">
    <property type="term" value="C:vacuolar membrane"/>
    <property type="evidence" value="ECO:0007669"/>
    <property type="project" value="TreeGrafter"/>
</dbReference>
<evidence type="ECO:0000313" key="10">
    <source>
        <dbReference type="Proteomes" id="UP000076722"/>
    </source>
</evidence>
<dbReference type="Proteomes" id="UP000076722">
    <property type="component" value="Unassembled WGS sequence"/>
</dbReference>
<keyword evidence="5 7" id="KW-0472">Membrane</keyword>
<feature type="transmembrane region" description="Helical" evidence="7">
    <location>
        <begin position="424"/>
        <end position="446"/>
    </location>
</feature>
<feature type="transmembrane region" description="Helical" evidence="7">
    <location>
        <begin position="491"/>
        <end position="511"/>
    </location>
</feature>
<feature type="region of interest" description="Disordered" evidence="6">
    <location>
        <begin position="1"/>
        <end position="170"/>
    </location>
</feature>
<sequence length="765" mass="83900">MSTPNSSRPIPIVAPSSDSQEGITTPSQVGTPDLRALRARYGGTPPTQPIPPFTGSPSGNLSASPRMNQLRRPSVASPSPRPGSPSLGAIHRSGSRGSIHTPPDLDALTDEEKAKIIRKHLVSRQERQGRASPGVDLEFDPDDYISNPGANSSGRGSQHAAEDNEPFPLPYDAPGGDITHDVYKWQAAVQQRPRASSFSGPSNPRPPVFEHIREPGGFRRAYVLTRADEQGLDEPVISNNFIEFLYLFGHFAGEDLEEDEEFSEETDEEAGITRRIAPGGSQYRALPEDERNRLLQRSTEPLRKDSLLEPIDSETSPLIGRRVERTIKSSAETRAKSRRRRRSSIGPHGDATVTQAVFMLLKSFIGTGVLFLGKAFYNGGLLFSVITVMAIALISLYSFLLLVKVKWVTGGSFGDIGGILYGNWMRQCILFSIVLSQLGFVTAYTIFVAENFQAFVLAVSNCKTYLPIYIFIACQMVIFLPLSFIRNLAKLSTTALVADAFILVGLIYIFGSEVKHIADNGIGDVKMFNPKDFSLLIGTAVFSFEGIGLVIPITDAMKEPRKFPKALSGVMIFLMFLFAGAGALSYLTFGSKVQAVVLVNLPQDSRFVQSVQFIYSLAILLSAPLQLFPAIRIMENAMWTRSGKVDPRVKWEKNGFRASLVILCSIVAWLGAADLDKFVAFIGSFACVPLCYVYPAMLHLKACARTRRAKITDWLLIVFGLVAAVYTSVQTVIVRRLVFFARKCSFASLQLALQPAGEGPHNRCS</sequence>
<evidence type="ECO:0000256" key="7">
    <source>
        <dbReference type="SAM" id="Phobius"/>
    </source>
</evidence>
<dbReference type="STRING" id="1314777.A0A164TMH2"/>
<evidence type="ECO:0000256" key="1">
    <source>
        <dbReference type="ARBA" id="ARBA00004141"/>
    </source>
</evidence>
<feature type="transmembrane region" description="Helical" evidence="7">
    <location>
        <begin position="566"/>
        <end position="589"/>
    </location>
</feature>
<feature type="region of interest" description="Disordered" evidence="6">
    <location>
        <begin position="192"/>
        <end position="212"/>
    </location>
</feature>
<name>A0A164TMH2_9AGAM</name>
<dbReference type="Pfam" id="PF01490">
    <property type="entry name" value="Aa_trans"/>
    <property type="match status" value="1"/>
</dbReference>
<keyword evidence="4 7" id="KW-1133">Transmembrane helix</keyword>
<feature type="transmembrane region" description="Helical" evidence="7">
    <location>
        <begin position="655"/>
        <end position="672"/>
    </location>
</feature>
<evidence type="ECO:0000256" key="3">
    <source>
        <dbReference type="ARBA" id="ARBA00022692"/>
    </source>
</evidence>
<feature type="domain" description="Amino acid transporter transmembrane" evidence="8">
    <location>
        <begin position="351"/>
        <end position="732"/>
    </location>
</feature>
<feature type="transmembrane region" description="Helical" evidence="7">
    <location>
        <begin position="466"/>
        <end position="484"/>
    </location>
</feature>
<dbReference type="OrthoDB" id="1684102at2759"/>
<proteinExistence type="inferred from homology"/>
<dbReference type="PANTHER" id="PTHR22950:SF666">
    <property type="entry name" value="VACUOLAR AMINO ACID TRANSPORTER 4"/>
    <property type="match status" value="1"/>
</dbReference>
<keyword evidence="10" id="KW-1185">Reference proteome</keyword>
<feature type="transmembrane region" description="Helical" evidence="7">
    <location>
        <begin position="613"/>
        <end position="634"/>
    </location>
</feature>
<accession>A0A164TMH2</accession>
<dbReference type="GO" id="GO:0015179">
    <property type="term" value="F:L-amino acid transmembrane transporter activity"/>
    <property type="evidence" value="ECO:0007669"/>
    <property type="project" value="TreeGrafter"/>
</dbReference>
<feature type="transmembrane region" description="Helical" evidence="7">
    <location>
        <begin position="712"/>
        <end position="733"/>
    </location>
</feature>
<comment type="similarity">
    <text evidence="2">Belongs to the amino acid/polyamine transporter 2 family.</text>
</comment>
<comment type="subcellular location">
    <subcellularLocation>
        <location evidence="1">Membrane</location>
        <topology evidence="1">Multi-pass membrane protein</topology>
    </subcellularLocation>
</comment>
<dbReference type="PANTHER" id="PTHR22950">
    <property type="entry name" value="AMINO ACID TRANSPORTER"/>
    <property type="match status" value="1"/>
</dbReference>
<keyword evidence="3 7" id="KW-0812">Transmembrane</keyword>
<evidence type="ECO:0000259" key="8">
    <source>
        <dbReference type="Pfam" id="PF01490"/>
    </source>
</evidence>
<feature type="compositionally biased region" description="Polar residues" evidence="6">
    <location>
        <begin position="55"/>
        <end position="67"/>
    </location>
</feature>
<feature type="transmembrane region" description="Helical" evidence="7">
    <location>
        <begin position="533"/>
        <end position="554"/>
    </location>
</feature>
<dbReference type="InterPro" id="IPR013057">
    <property type="entry name" value="AA_transpt_TM"/>
</dbReference>
<feature type="transmembrane region" description="Helical" evidence="7">
    <location>
        <begin position="678"/>
        <end position="700"/>
    </location>
</feature>
<dbReference type="Gene3D" id="1.20.1740.10">
    <property type="entry name" value="Amino acid/polyamine transporter I"/>
    <property type="match status" value="1"/>
</dbReference>
<reference evidence="9 10" key="1">
    <citation type="journal article" date="2016" name="Mol. Biol. Evol.">
        <title>Comparative Genomics of Early-Diverging Mushroom-Forming Fungi Provides Insights into the Origins of Lignocellulose Decay Capabilities.</title>
        <authorList>
            <person name="Nagy L.G."/>
            <person name="Riley R."/>
            <person name="Tritt A."/>
            <person name="Adam C."/>
            <person name="Daum C."/>
            <person name="Floudas D."/>
            <person name="Sun H."/>
            <person name="Yadav J.S."/>
            <person name="Pangilinan J."/>
            <person name="Larsson K.H."/>
            <person name="Matsuura K."/>
            <person name="Barry K."/>
            <person name="Labutti K."/>
            <person name="Kuo R."/>
            <person name="Ohm R.A."/>
            <person name="Bhattacharya S.S."/>
            <person name="Shirouzu T."/>
            <person name="Yoshinaga Y."/>
            <person name="Martin F.M."/>
            <person name="Grigoriev I.V."/>
            <person name="Hibbett D.S."/>
        </authorList>
    </citation>
    <scope>NUCLEOTIDE SEQUENCE [LARGE SCALE GENOMIC DNA]</scope>
    <source>
        <strain evidence="9 10">HHB9708</strain>
    </source>
</reference>
<gene>
    <name evidence="9" type="ORF">SISNIDRAFT_412510</name>
</gene>
<dbReference type="AlphaFoldDB" id="A0A164TMH2"/>
<evidence type="ECO:0000256" key="4">
    <source>
        <dbReference type="ARBA" id="ARBA00022989"/>
    </source>
</evidence>